<keyword evidence="4" id="KW-0067">ATP-binding</keyword>
<dbReference type="InterPro" id="IPR017871">
    <property type="entry name" value="ABC_transporter-like_CS"/>
</dbReference>
<evidence type="ECO:0000256" key="4">
    <source>
        <dbReference type="ARBA" id="ARBA00022840"/>
    </source>
</evidence>
<dbReference type="GO" id="GO:0005524">
    <property type="term" value="F:ATP binding"/>
    <property type="evidence" value="ECO:0007669"/>
    <property type="project" value="UniProtKB-KW"/>
</dbReference>
<keyword evidence="3" id="KW-0547">Nucleotide-binding</keyword>
<dbReference type="InterPro" id="IPR003593">
    <property type="entry name" value="AAA+_ATPase"/>
</dbReference>
<dbReference type="PANTHER" id="PTHR43335">
    <property type="entry name" value="ABC TRANSPORTER, ATP-BINDING PROTEIN"/>
    <property type="match status" value="1"/>
</dbReference>
<gene>
    <name evidence="6" type="ORF">UFOPK1704_00071</name>
</gene>
<dbReference type="SMART" id="SM00382">
    <property type="entry name" value="AAA"/>
    <property type="match status" value="1"/>
</dbReference>
<proteinExistence type="inferred from homology"/>
<organism evidence="6">
    <name type="scientific">freshwater metagenome</name>
    <dbReference type="NCBI Taxonomy" id="449393"/>
    <lineage>
        <taxon>unclassified sequences</taxon>
        <taxon>metagenomes</taxon>
        <taxon>ecological metagenomes</taxon>
    </lineage>
</organism>
<dbReference type="GO" id="GO:0016887">
    <property type="term" value="F:ATP hydrolysis activity"/>
    <property type="evidence" value="ECO:0007669"/>
    <property type="project" value="InterPro"/>
</dbReference>
<dbReference type="PANTHER" id="PTHR43335:SF4">
    <property type="entry name" value="ABC TRANSPORTER, ATP-BINDING PROTEIN"/>
    <property type="match status" value="1"/>
</dbReference>
<dbReference type="EMBL" id="CAEZTQ010000006">
    <property type="protein sequence ID" value="CAB4563627.1"/>
    <property type="molecule type" value="Genomic_DNA"/>
</dbReference>
<evidence type="ECO:0000259" key="5">
    <source>
        <dbReference type="PROSITE" id="PS50893"/>
    </source>
</evidence>
<evidence type="ECO:0000256" key="2">
    <source>
        <dbReference type="ARBA" id="ARBA00022448"/>
    </source>
</evidence>
<evidence type="ECO:0000313" key="6">
    <source>
        <dbReference type="EMBL" id="CAB4563627.1"/>
    </source>
</evidence>
<sequence>MVSFSDPAVSVQHVAKSYGKAMGVSEASFLVFPGQIMGLLGPNGSGKTTVMRMVMGLIRPTRGSIEVFGVPIIKGGVEYRSRVGYLPGTLGLYPQMTVEGFLGFLSHMRRADCRPRMQELMERLELSPHAVIGGLSKGNKQKVGVVQALMHSPDLLILDEPTSGLDPMNQRVFEDIVREERDKGVAVVLSSHVMHEVDELADRVVILMNGRVVIDDDVNTLKSRISRTLRMEFSHPVTEDLFKGVTGVEHVMIETSGAICAVTCTVVGSESPLLAVAVENNVESVFSQEPSLEEIFLTKTGNSHEC</sequence>
<dbReference type="InterPro" id="IPR027417">
    <property type="entry name" value="P-loop_NTPase"/>
</dbReference>
<protein>
    <submittedName>
        <fullName evidence="6">Unannotated protein</fullName>
    </submittedName>
</protein>
<dbReference type="InterPro" id="IPR003439">
    <property type="entry name" value="ABC_transporter-like_ATP-bd"/>
</dbReference>
<dbReference type="Pfam" id="PF00005">
    <property type="entry name" value="ABC_tran"/>
    <property type="match status" value="1"/>
</dbReference>
<dbReference type="Gene3D" id="3.40.50.300">
    <property type="entry name" value="P-loop containing nucleotide triphosphate hydrolases"/>
    <property type="match status" value="1"/>
</dbReference>
<dbReference type="PROSITE" id="PS50893">
    <property type="entry name" value="ABC_TRANSPORTER_2"/>
    <property type="match status" value="1"/>
</dbReference>
<evidence type="ECO:0000256" key="3">
    <source>
        <dbReference type="ARBA" id="ARBA00022741"/>
    </source>
</evidence>
<name>A0A6J6DHM1_9ZZZZ</name>
<feature type="domain" description="ABC transporter" evidence="5">
    <location>
        <begin position="9"/>
        <end position="234"/>
    </location>
</feature>
<evidence type="ECO:0000256" key="1">
    <source>
        <dbReference type="ARBA" id="ARBA00005417"/>
    </source>
</evidence>
<keyword evidence="2" id="KW-0813">Transport</keyword>
<dbReference type="PROSITE" id="PS00211">
    <property type="entry name" value="ABC_TRANSPORTER_1"/>
    <property type="match status" value="1"/>
</dbReference>
<accession>A0A6J6DHM1</accession>
<dbReference type="SUPFAM" id="SSF52540">
    <property type="entry name" value="P-loop containing nucleoside triphosphate hydrolases"/>
    <property type="match status" value="1"/>
</dbReference>
<reference evidence="6" key="1">
    <citation type="submission" date="2020-05" db="EMBL/GenBank/DDBJ databases">
        <authorList>
            <person name="Chiriac C."/>
            <person name="Salcher M."/>
            <person name="Ghai R."/>
            <person name="Kavagutti S V."/>
        </authorList>
    </citation>
    <scope>NUCLEOTIDE SEQUENCE</scope>
</reference>
<comment type="similarity">
    <text evidence="1">Belongs to the ABC transporter superfamily.</text>
</comment>
<dbReference type="AlphaFoldDB" id="A0A6J6DHM1"/>